<reference evidence="5" key="2">
    <citation type="submission" date="2023-04" db="EMBL/GenBank/DDBJ databases">
        <title>Paracnuella aquatica gen. nov., sp. nov., a member of the family Chitinophagaceae isolated from a hot spring.</title>
        <authorList>
            <person name="Wang C."/>
        </authorList>
    </citation>
    <scope>NUCLEOTIDE SEQUENCE</scope>
    <source>
        <strain evidence="5">LB-8</strain>
    </source>
</reference>
<organism evidence="5 6">
    <name type="scientific">Paraflavisolibacter caeni</name>
    <dbReference type="NCBI Taxonomy" id="2982496"/>
    <lineage>
        <taxon>Bacteria</taxon>
        <taxon>Pseudomonadati</taxon>
        <taxon>Bacteroidota</taxon>
        <taxon>Chitinophagia</taxon>
        <taxon>Chitinophagales</taxon>
        <taxon>Chitinophagaceae</taxon>
        <taxon>Paraflavisolibacter</taxon>
    </lineage>
</organism>
<dbReference type="AlphaFoldDB" id="A0A9X2XZ40"/>
<protein>
    <submittedName>
        <fullName evidence="5">Helix-turn-helix domain-containing protein</fullName>
    </submittedName>
</protein>
<accession>A0A9X2XZ40</accession>
<dbReference type="PROSITE" id="PS01124">
    <property type="entry name" value="HTH_ARAC_FAMILY_2"/>
    <property type="match status" value="1"/>
</dbReference>
<feature type="domain" description="HTH araC/xylS-type" evidence="4">
    <location>
        <begin position="178"/>
        <end position="276"/>
    </location>
</feature>
<evidence type="ECO:0000313" key="6">
    <source>
        <dbReference type="Proteomes" id="UP001155483"/>
    </source>
</evidence>
<dbReference type="Gene3D" id="1.10.10.60">
    <property type="entry name" value="Homeodomain-like"/>
    <property type="match status" value="1"/>
</dbReference>
<dbReference type="SMART" id="SM00342">
    <property type="entry name" value="HTH_ARAC"/>
    <property type="match status" value="1"/>
</dbReference>
<dbReference type="Pfam" id="PF12833">
    <property type="entry name" value="HTH_18"/>
    <property type="match status" value="1"/>
</dbReference>
<sequence length="278" mass="31943">MDNTCELIEGSFGLYSSVNTKKQVGPVKTEYYRLGLVRSGSSICTNGLETFQLNRNFIVFGLPGQVLSLQILSDDYLAYYMYFSESFIAEMLLLTNYRGQFPFLSHAGVQCFPLSEEEGNEVESIILKINDEVKARKSYFSQAIRLYIQHIYIIASRSYNHKVQLKQSSGDVGFSLFTRYIRLVSEHFLTTRKVSDYARMLHVSADHLNRSIKVHSDKTAHELIDEMIFIEAKAYLMHSMLSIAEIAYKLGFSNPSNFNKFFKKLANCTPLKYRNKSE</sequence>
<keyword evidence="3" id="KW-0804">Transcription</keyword>
<proteinExistence type="predicted"/>
<keyword evidence="2" id="KW-0238">DNA-binding</keyword>
<name>A0A9X2XZ40_9BACT</name>
<evidence type="ECO:0000313" key="5">
    <source>
        <dbReference type="EMBL" id="MCU7551327.1"/>
    </source>
</evidence>
<gene>
    <name evidence="5" type="ORF">OCK74_19555</name>
</gene>
<evidence type="ECO:0000259" key="4">
    <source>
        <dbReference type="PROSITE" id="PS01124"/>
    </source>
</evidence>
<dbReference type="RefSeq" id="WP_279298766.1">
    <property type="nucleotide sequence ID" value="NZ_JAOTIF010000019.1"/>
</dbReference>
<dbReference type="InterPro" id="IPR018060">
    <property type="entry name" value="HTH_AraC"/>
</dbReference>
<dbReference type="PANTHER" id="PTHR43280:SF32">
    <property type="entry name" value="TRANSCRIPTIONAL REGULATORY PROTEIN"/>
    <property type="match status" value="1"/>
</dbReference>
<reference evidence="5" key="1">
    <citation type="submission" date="2022-09" db="EMBL/GenBank/DDBJ databases">
        <authorList>
            <person name="Yuan C."/>
            <person name="Ke Z."/>
        </authorList>
    </citation>
    <scope>NUCLEOTIDE SEQUENCE</scope>
    <source>
        <strain evidence="5">LB-8</strain>
    </source>
</reference>
<evidence type="ECO:0000256" key="3">
    <source>
        <dbReference type="ARBA" id="ARBA00023163"/>
    </source>
</evidence>
<dbReference type="GO" id="GO:0043565">
    <property type="term" value="F:sequence-specific DNA binding"/>
    <property type="evidence" value="ECO:0007669"/>
    <property type="project" value="InterPro"/>
</dbReference>
<evidence type="ECO:0000256" key="2">
    <source>
        <dbReference type="ARBA" id="ARBA00023125"/>
    </source>
</evidence>
<dbReference type="SUPFAM" id="SSF46689">
    <property type="entry name" value="Homeodomain-like"/>
    <property type="match status" value="1"/>
</dbReference>
<dbReference type="GO" id="GO:0003700">
    <property type="term" value="F:DNA-binding transcription factor activity"/>
    <property type="evidence" value="ECO:0007669"/>
    <property type="project" value="InterPro"/>
</dbReference>
<evidence type="ECO:0000256" key="1">
    <source>
        <dbReference type="ARBA" id="ARBA00023015"/>
    </source>
</evidence>
<dbReference type="PANTHER" id="PTHR43280">
    <property type="entry name" value="ARAC-FAMILY TRANSCRIPTIONAL REGULATOR"/>
    <property type="match status" value="1"/>
</dbReference>
<dbReference type="InterPro" id="IPR020449">
    <property type="entry name" value="Tscrpt_reg_AraC-type_HTH"/>
</dbReference>
<keyword evidence="1" id="KW-0805">Transcription regulation</keyword>
<dbReference type="Proteomes" id="UP001155483">
    <property type="component" value="Unassembled WGS sequence"/>
</dbReference>
<dbReference type="InterPro" id="IPR009057">
    <property type="entry name" value="Homeodomain-like_sf"/>
</dbReference>
<dbReference type="EMBL" id="JAOTIF010000019">
    <property type="protein sequence ID" value="MCU7551327.1"/>
    <property type="molecule type" value="Genomic_DNA"/>
</dbReference>
<keyword evidence="6" id="KW-1185">Reference proteome</keyword>
<comment type="caution">
    <text evidence="5">The sequence shown here is derived from an EMBL/GenBank/DDBJ whole genome shotgun (WGS) entry which is preliminary data.</text>
</comment>
<dbReference type="PRINTS" id="PR00032">
    <property type="entry name" value="HTHARAC"/>
</dbReference>